<dbReference type="AlphaFoldDB" id="A0A9N9TR73"/>
<feature type="coiled-coil region" evidence="1">
    <location>
        <begin position="187"/>
        <end position="215"/>
    </location>
</feature>
<keyword evidence="5" id="KW-1185">Reference proteome</keyword>
<dbReference type="OrthoDB" id="73788at2759"/>
<dbReference type="EMBL" id="OU900096">
    <property type="protein sequence ID" value="CAG9860737.1"/>
    <property type="molecule type" value="Genomic_DNA"/>
</dbReference>
<dbReference type="InterPro" id="IPR051494">
    <property type="entry name" value="BSD_domain-containing"/>
</dbReference>
<evidence type="ECO:0000256" key="1">
    <source>
        <dbReference type="SAM" id="Coils"/>
    </source>
</evidence>
<accession>A0A9N9TR73</accession>
<dbReference type="InterPro" id="IPR035925">
    <property type="entry name" value="BSD_dom_sf"/>
</dbReference>
<evidence type="ECO:0000256" key="2">
    <source>
        <dbReference type="SAM" id="MobiDB-lite"/>
    </source>
</evidence>
<dbReference type="PANTHER" id="PTHR16019">
    <property type="entry name" value="SYNAPSE-ASSOCIATED PROTEIN"/>
    <property type="match status" value="1"/>
</dbReference>
<sequence>MAEKVENNWFGSWLNAAKNKGSEVLEFVKKDLEEFGSAVKSEATNVVSSTGAVLEKTLSLDSQSSAASSMKRSFSSFLGQMNTILNPSPDDSDTEILIVENSETKTLNEFQKCLYNLQNDPGTFLEDPDESLSGQYKCWLEIMEDRLSEERIGKCVNSSEILRNQYDKLVPGDVEHDVFWKRYLFKKALLEDELARREAMEKREQKEKLQKEENLKWEQEDFSTDIELTEEQQIKLLEQYEMERKTNNKTDKKSPEKLPKSTKKQSKNVEKNVEKLPKNESNASLRSTPSTSGSSSDGDWEKIGEEK</sequence>
<evidence type="ECO:0000259" key="3">
    <source>
        <dbReference type="PROSITE" id="PS50858"/>
    </source>
</evidence>
<dbReference type="PANTHER" id="PTHR16019:SF5">
    <property type="entry name" value="BSD DOMAIN-CONTAINING PROTEIN 1"/>
    <property type="match status" value="1"/>
</dbReference>
<feature type="compositionally biased region" description="Basic and acidic residues" evidence="2">
    <location>
        <begin position="241"/>
        <end position="259"/>
    </location>
</feature>
<dbReference type="Pfam" id="PF03909">
    <property type="entry name" value="BSD"/>
    <property type="match status" value="1"/>
</dbReference>
<name>A0A9N9TR73_PHYSR</name>
<dbReference type="GO" id="GO:0005737">
    <property type="term" value="C:cytoplasm"/>
    <property type="evidence" value="ECO:0007669"/>
    <property type="project" value="TreeGrafter"/>
</dbReference>
<feature type="compositionally biased region" description="Basic and acidic residues" evidence="2">
    <location>
        <begin position="267"/>
        <end position="278"/>
    </location>
</feature>
<dbReference type="Gene3D" id="1.10.3970.10">
    <property type="entry name" value="BSD domain"/>
    <property type="match status" value="1"/>
</dbReference>
<dbReference type="Proteomes" id="UP001153712">
    <property type="component" value="Chromosome 3"/>
</dbReference>
<keyword evidence="1" id="KW-0175">Coiled coil</keyword>
<proteinExistence type="predicted"/>
<dbReference type="PROSITE" id="PS50858">
    <property type="entry name" value="BSD"/>
    <property type="match status" value="1"/>
</dbReference>
<organism evidence="4 5">
    <name type="scientific">Phyllotreta striolata</name>
    <name type="common">Striped flea beetle</name>
    <name type="synonym">Crioceris striolata</name>
    <dbReference type="NCBI Taxonomy" id="444603"/>
    <lineage>
        <taxon>Eukaryota</taxon>
        <taxon>Metazoa</taxon>
        <taxon>Ecdysozoa</taxon>
        <taxon>Arthropoda</taxon>
        <taxon>Hexapoda</taxon>
        <taxon>Insecta</taxon>
        <taxon>Pterygota</taxon>
        <taxon>Neoptera</taxon>
        <taxon>Endopterygota</taxon>
        <taxon>Coleoptera</taxon>
        <taxon>Polyphaga</taxon>
        <taxon>Cucujiformia</taxon>
        <taxon>Chrysomeloidea</taxon>
        <taxon>Chrysomelidae</taxon>
        <taxon>Galerucinae</taxon>
        <taxon>Alticini</taxon>
        <taxon>Phyllotreta</taxon>
    </lineage>
</organism>
<dbReference type="InterPro" id="IPR005607">
    <property type="entry name" value="BSD_dom"/>
</dbReference>
<feature type="domain" description="BSD" evidence="3">
    <location>
        <begin position="139"/>
        <end position="191"/>
    </location>
</feature>
<dbReference type="SUPFAM" id="SSF140383">
    <property type="entry name" value="BSD domain-like"/>
    <property type="match status" value="1"/>
</dbReference>
<evidence type="ECO:0000313" key="4">
    <source>
        <dbReference type="EMBL" id="CAG9860737.1"/>
    </source>
</evidence>
<gene>
    <name evidence="4" type="ORF">PHYEVI_LOCUS7086</name>
</gene>
<feature type="region of interest" description="Disordered" evidence="2">
    <location>
        <begin position="240"/>
        <end position="307"/>
    </location>
</feature>
<feature type="compositionally biased region" description="Low complexity" evidence="2">
    <location>
        <begin position="287"/>
        <end position="297"/>
    </location>
</feature>
<protein>
    <recommendedName>
        <fullName evidence="3">BSD domain-containing protein</fullName>
    </recommendedName>
</protein>
<evidence type="ECO:0000313" key="5">
    <source>
        <dbReference type="Proteomes" id="UP001153712"/>
    </source>
</evidence>
<reference evidence="4" key="1">
    <citation type="submission" date="2022-01" db="EMBL/GenBank/DDBJ databases">
        <authorList>
            <person name="King R."/>
        </authorList>
    </citation>
    <scope>NUCLEOTIDE SEQUENCE</scope>
</reference>